<gene>
    <name evidence="1" type="ORF">K3G42_005897</name>
</gene>
<proteinExistence type="predicted"/>
<name>A0ACB8F342_9SAUR</name>
<evidence type="ECO:0000313" key="2">
    <source>
        <dbReference type="Proteomes" id="UP000827872"/>
    </source>
</evidence>
<reference evidence="1" key="1">
    <citation type="submission" date="2021-08" db="EMBL/GenBank/DDBJ databases">
        <title>The first chromosome-level gecko genome reveals the dynamic sex chromosomes of Neotropical dwarf geckos (Sphaerodactylidae: Sphaerodactylus).</title>
        <authorList>
            <person name="Pinto B.J."/>
            <person name="Keating S.E."/>
            <person name="Gamble T."/>
        </authorList>
    </citation>
    <scope>NUCLEOTIDE SEQUENCE</scope>
    <source>
        <strain evidence="1">TG3544</strain>
    </source>
</reference>
<sequence length="108" mass="12079">MFQTPLTALPPVLWGGEAQAVRQMAENHPERQQRMIPGLWLNKDARIKGENSYKPCLPKRKFQQDVSLAGNKTQIGSMDGLKEQSLRFQTIESGRCRGGGSQKKVLKG</sequence>
<evidence type="ECO:0000313" key="1">
    <source>
        <dbReference type="EMBL" id="KAH7999165.1"/>
    </source>
</evidence>
<organism evidence="1 2">
    <name type="scientific">Sphaerodactylus townsendi</name>
    <dbReference type="NCBI Taxonomy" id="933632"/>
    <lineage>
        <taxon>Eukaryota</taxon>
        <taxon>Metazoa</taxon>
        <taxon>Chordata</taxon>
        <taxon>Craniata</taxon>
        <taxon>Vertebrata</taxon>
        <taxon>Euteleostomi</taxon>
        <taxon>Lepidosauria</taxon>
        <taxon>Squamata</taxon>
        <taxon>Bifurcata</taxon>
        <taxon>Gekkota</taxon>
        <taxon>Sphaerodactylidae</taxon>
        <taxon>Sphaerodactylus</taxon>
    </lineage>
</organism>
<comment type="caution">
    <text evidence="1">The sequence shown here is derived from an EMBL/GenBank/DDBJ whole genome shotgun (WGS) entry which is preliminary data.</text>
</comment>
<keyword evidence="2" id="KW-1185">Reference proteome</keyword>
<dbReference type="EMBL" id="CM037618">
    <property type="protein sequence ID" value="KAH7999165.1"/>
    <property type="molecule type" value="Genomic_DNA"/>
</dbReference>
<accession>A0ACB8F342</accession>
<protein>
    <submittedName>
        <fullName evidence="1">Uncharacterized protein</fullName>
    </submittedName>
</protein>
<dbReference type="Proteomes" id="UP000827872">
    <property type="component" value="Linkage Group LG05"/>
</dbReference>